<dbReference type="NCBIfam" id="TIGR01549">
    <property type="entry name" value="HAD-SF-IA-v1"/>
    <property type="match status" value="1"/>
</dbReference>
<dbReference type="RefSeq" id="WP_048690149.1">
    <property type="nucleotide sequence ID" value="NZ_KQ130484.1"/>
</dbReference>
<dbReference type="GO" id="GO:0016787">
    <property type="term" value="F:hydrolase activity"/>
    <property type="evidence" value="ECO:0007669"/>
    <property type="project" value="UniProtKB-KW"/>
</dbReference>
<organism evidence="4 5">
    <name type="scientific">Catenovulum maritimum</name>
    <dbReference type="NCBI Taxonomy" id="1513271"/>
    <lineage>
        <taxon>Bacteria</taxon>
        <taxon>Pseudomonadati</taxon>
        <taxon>Pseudomonadota</taxon>
        <taxon>Gammaproteobacteria</taxon>
        <taxon>Alteromonadales</taxon>
        <taxon>Alteromonadaceae</taxon>
        <taxon>Catenovulum</taxon>
    </lineage>
</organism>
<dbReference type="Gene3D" id="1.20.120.1600">
    <property type="match status" value="1"/>
</dbReference>
<evidence type="ECO:0000313" key="5">
    <source>
        <dbReference type="Proteomes" id="UP000037600"/>
    </source>
</evidence>
<dbReference type="Pfam" id="PF00702">
    <property type="entry name" value="Hydrolase"/>
    <property type="match status" value="1"/>
</dbReference>
<dbReference type="SUPFAM" id="SSF56784">
    <property type="entry name" value="HAD-like"/>
    <property type="match status" value="1"/>
</dbReference>
<protein>
    <recommendedName>
        <fullName evidence="6">HAD family hydrolase</fullName>
    </recommendedName>
</protein>
<dbReference type="AlphaFoldDB" id="A0A0J8GYA0"/>
<dbReference type="PANTHER" id="PTHR46470">
    <property type="entry name" value="N-ACYLNEURAMINATE-9-PHOSPHATASE"/>
    <property type="match status" value="1"/>
</dbReference>
<keyword evidence="3" id="KW-0460">Magnesium</keyword>
<proteinExistence type="predicted"/>
<dbReference type="STRING" id="1513271.XM47_04225"/>
<dbReference type="PANTHER" id="PTHR46470:SF4">
    <property type="entry name" value="5-AMINO-6-(5-PHOSPHO-D-RIBITYLAMINO)URACIL PHOSPHATASE YIGB"/>
    <property type="match status" value="1"/>
</dbReference>
<dbReference type="InterPro" id="IPR023214">
    <property type="entry name" value="HAD_sf"/>
</dbReference>
<keyword evidence="5" id="KW-1185">Reference proteome</keyword>
<comment type="cofactor">
    <cofactor evidence="1">
        <name>Mg(2+)</name>
        <dbReference type="ChEBI" id="CHEBI:18420"/>
    </cofactor>
</comment>
<evidence type="ECO:0000256" key="3">
    <source>
        <dbReference type="ARBA" id="ARBA00022842"/>
    </source>
</evidence>
<keyword evidence="2" id="KW-0378">Hydrolase</keyword>
<evidence type="ECO:0000313" key="4">
    <source>
        <dbReference type="EMBL" id="KMT66214.1"/>
    </source>
</evidence>
<dbReference type="InterPro" id="IPR006439">
    <property type="entry name" value="HAD-SF_hydro_IA"/>
</dbReference>
<name>A0A0J8GYA0_9ALTE</name>
<dbReference type="InterPro" id="IPR051400">
    <property type="entry name" value="HAD-like_hydrolase"/>
</dbReference>
<dbReference type="SFLD" id="SFLDS00003">
    <property type="entry name" value="Haloacid_Dehalogenase"/>
    <property type="match status" value="1"/>
</dbReference>
<gene>
    <name evidence="4" type="ORF">XM47_04225</name>
</gene>
<comment type="caution">
    <text evidence="4">The sequence shown here is derived from an EMBL/GenBank/DDBJ whole genome shotgun (WGS) entry which is preliminary data.</text>
</comment>
<dbReference type="NCBIfam" id="TIGR01509">
    <property type="entry name" value="HAD-SF-IA-v3"/>
    <property type="match status" value="1"/>
</dbReference>
<dbReference type="Proteomes" id="UP000037600">
    <property type="component" value="Unassembled WGS sequence"/>
</dbReference>
<dbReference type="InterPro" id="IPR036412">
    <property type="entry name" value="HAD-like_sf"/>
</dbReference>
<dbReference type="SFLD" id="SFLDG01129">
    <property type="entry name" value="C1.5:_HAD__Beta-PGM__Phosphata"/>
    <property type="match status" value="1"/>
</dbReference>
<accession>A0A0J8GYA0</accession>
<dbReference type="EMBL" id="LAZL01000005">
    <property type="protein sequence ID" value="KMT66214.1"/>
    <property type="molecule type" value="Genomic_DNA"/>
</dbReference>
<dbReference type="GO" id="GO:0009231">
    <property type="term" value="P:riboflavin biosynthetic process"/>
    <property type="evidence" value="ECO:0007669"/>
    <property type="project" value="TreeGrafter"/>
</dbReference>
<reference evidence="4 5" key="1">
    <citation type="submission" date="2015-04" db="EMBL/GenBank/DDBJ databases">
        <title>Draft Genome Sequence of the Novel Agar-Digesting Marine Bacterium Q1.</title>
        <authorList>
            <person name="Li Y."/>
            <person name="Li D."/>
            <person name="Chen G."/>
            <person name="Du Z."/>
        </authorList>
    </citation>
    <scope>NUCLEOTIDE SEQUENCE [LARGE SCALE GENOMIC DNA]</scope>
    <source>
        <strain evidence="4 5">Q1</strain>
    </source>
</reference>
<sequence>MKFYRRISQPKLLSFDLDDTLYDNVPIIQNAENKLSQYLSSEYACFKDKTQHDWLLERITFAKLNPALRSDVSKLRLAFLEQAFRDNKIANPVESAHQAFLKFYHWRNNFKVKPEVVDILMRLKKNYTLVAVTNGNAEPDLIGLEGCFTKVYQPKDGLRMKPETDMFDILCEQLSLQSKDILHIGDSPSSDIYGAQSANCRTAWYNPKFQSYPLHGLPDMEFNQLSDLLYFVYY</sequence>
<dbReference type="Gene3D" id="3.40.50.1000">
    <property type="entry name" value="HAD superfamily/HAD-like"/>
    <property type="match status" value="1"/>
</dbReference>
<evidence type="ECO:0008006" key="6">
    <source>
        <dbReference type="Google" id="ProtNLM"/>
    </source>
</evidence>
<evidence type="ECO:0000256" key="2">
    <source>
        <dbReference type="ARBA" id="ARBA00022801"/>
    </source>
</evidence>
<evidence type="ECO:0000256" key="1">
    <source>
        <dbReference type="ARBA" id="ARBA00001946"/>
    </source>
</evidence>